<keyword evidence="5 9" id="KW-0479">Metal-binding</keyword>
<comment type="caution">
    <text evidence="12">The sequence shown here is derived from an EMBL/GenBank/DDBJ whole genome shotgun (WGS) entry which is preliminary data.</text>
</comment>
<accession>A0A2M7GB57</accession>
<evidence type="ECO:0000256" key="9">
    <source>
        <dbReference type="PROSITE-ProRule" id="PRU00433"/>
    </source>
</evidence>
<feature type="domain" description="Cytochrome c" evidence="11">
    <location>
        <begin position="117"/>
        <end position="214"/>
    </location>
</feature>
<name>A0A2M7GB57_9BACT</name>
<evidence type="ECO:0000313" key="13">
    <source>
        <dbReference type="Proteomes" id="UP000231019"/>
    </source>
</evidence>
<feature type="transmembrane region" description="Helical" evidence="10">
    <location>
        <begin position="70"/>
        <end position="95"/>
    </location>
</feature>
<evidence type="ECO:0000256" key="6">
    <source>
        <dbReference type="ARBA" id="ARBA00022989"/>
    </source>
</evidence>
<dbReference type="AlphaFoldDB" id="A0A2M7GB57"/>
<evidence type="ECO:0000256" key="3">
    <source>
        <dbReference type="ARBA" id="ARBA00022617"/>
    </source>
</evidence>
<reference evidence="12 13" key="1">
    <citation type="submission" date="2017-09" db="EMBL/GenBank/DDBJ databases">
        <title>Depth-based differentiation of microbial function through sediment-hosted aquifers and enrichment of novel symbionts in the deep terrestrial subsurface.</title>
        <authorList>
            <person name="Probst A.J."/>
            <person name="Ladd B."/>
            <person name="Jarett J.K."/>
            <person name="Geller-Mcgrath D.E."/>
            <person name="Sieber C.M."/>
            <person name="Emerson J.B."/>
            <person name="Anantharaman K."/>
            <person name="Thomas B.C."/>
            <person name="Malmstrom R."/>
            <person name="Stieglmeier M."/>
            <person name="Klingl A."/>
            <person name="Woyke T."/>
            <person name="Ryan C.M."/>
            <person name="Banfield J.F."/>
        </authorList>
    </citation>
    <scope>NUCLEOTIDE SEQUENCE [LARGE SCALE GENOMIC DNA]</scope>
    <source>
        <strain evidence="12">CG17_big_fil_post_rev_8_21_14_2_50_48_46</strain>
    </source>
</reference>
<feature type="transmembrane region" description="Helical" evidence="10">
    <location>
        <begin position="12"/>
        <end position="37"/>
    </location>
</feature>
<dbReference type="Pfam" id="PF00034">
    <property type="entry name" value="Cytochrom_C"/>
    <property type="match status" value="1"/>
</dbReference>
<organism evidence="12 13">
    <name type="scientific">bacterium (Candidatus Blackallbacteria) CG17_big_fil_post_rev_8_21_14_2_50_48_46</name>
    <dbReference type="NCBI Taxonomy" id="2014261"/>
    <lineage>
        <taxon>Bacteria</taxon>
        <taxon>Candidatus Blackallbacteria</taxon>
    </lineage>
</organism>
<dbReference type="GO" id="GO:0020037">
    <property type="term" value="F:heme binding"/>
    <property type="evidence" value="ECO:0007669"/>
    <property type="project" value="InterPro"/>
</dbReference>
<evidence type="ECO:0000259" key="11">
    <source>
        <dbReference type="PROSITE" id="PS51007"/>
    </source>
</evidence>
<evidence type="ECO:0000313" key="12">
    <source>
        <dbReference type="EMBL" id="PIW19407.1"/>
    </source>
</evidence>
<evidence type="ECO:0000256" key="8">
    <source>
        <dbReference type="ARBA" id="ARBA00023136"/>
    </source>
</evidence>
<dbReference type="GO" id="GO:0009055">
    <property type="term" value="F:electron transfer activity"/>
    <property type="evidence" value="ECO:0007669"/>
    <property type="project" value="InterPro"/>
</dbReference>
<keyword evidence="3 9" id="KW-0349">Heme</keyword>
<sequence length="214" mass="22527">MSNAHAEHPDHVPVYVKLAAALGIVTAAEVGILYVALPHALMYVGLYLLAALKFGFVVAVFMHLKYDNKLLTGIFFSGFTIALATMVAMISLINYQPSKTSIHVKNSKELAALSASGNAENGPAVFKAKGCTACHSISSVDGAIGQAGPKLDGLGERAKTRVAGKDAVAYIKESIENPAAFVVEGFPAGLMPANLKQTMSDQEYSDLVAFLAKL</sequence>
<keyword evidence="6 10" id="KW-1133">Transmembrane helix</keyword>
<dbReference type="EMBL" id="PFFQ01000004">
    <property type="protein sequence ID" value="PIW19407.1"/>
    <property type="molecule type" value="Genomic_DNA"/>
</dbReference>
<comment type="subcellular location">
    <subcellularLocation>
        <location evidence="1">Cell membrane</location>
        <topology evidence="1">Multi-pass membrane protein</topology>
    </subcellularLocation>
</comment>
<keyword evidence="7 9" id="KW-0408">Iron</keyword>
<proteinExistence type="predicted"/>
<evidence type="ECO:0000256" key="7">
    <source>
        <dbReference type="ARBA" id="ARBA00023004"/>
    </source>
</evidence>
<dbReference type="SUPFAM" id="SSF46626">
    <property type="entry name" value="Cytochrome c"/>
    <property type="match status" value="1"/>
</dbReference>
<dbReference type="GO" id="GO:0046872">
    <property type="term" value="F:metal ion binding"/>
    <property type="evidence" value="ECO:0007669"/>
    <property type="project" value="UniProtKB-KW"/>
</dbReference>
<dbReference type="InterPro" id="IPR036909">
    <property type="entry name" value="Cyt_c-like_dom_sf"/>
</dbReference>
<gene>
    <name evidence="12" type="ORF">COW36_00790</name>
</gene>
<evidence type="ECO:0000256" key="5">
    <source>
        <dbReference type="ARBA" id="ARBA00022723"/>
    </source>
</evidence>
<dbReference type="Pfam" id="PF03626">
    <property type="entry name" value="COX4_pro"/>
    <property type="match status" value="1"/>
</dbReference>
<keyword evidence="8 10" id="KW-0472">Membrane</keyword>
<feature type="transmembrane region" description="Helical" evidence="10">
    <location>
        <begin position="44"/>
        <end position="64"/>
    </location>
</feature>
<dbReference type="GO" id="GO:0005886">
    <property type="term" value="C:plasma membrane"/>
    <property type="evidence" value="ECO:0007669"/>
    <property type="project" value="UniProtKB-SubCell"/>
</dbReference>
<keyword evidence="4 10" id="KW-0812">Transmembrane</keyword>
<evidence type="ECO:0000256" key="1">
    <source>
        <dbReference type="ARBA" id="ARBA00004651"/>
    </source>
</evidence>
<dbReference type="InterPro" id="IPR009056">
    <property type="entry name" value="Cyt_c-like_dom"/>
</dbReference>
<dbReference type="PROSITE" id="PS51007">
    <property type="entry name" value="CYTC"/>
    <property type="match status" value="1"/>
</dbReference>
<dbReference type="Proteomes" id="UP000231019">
    <property type="component" value="Unassembled WGS sequence"/>
</dbReference>
<keyword evidence="2" id="KW-1003">Cell membrane</keyword>
<evidence type="ECO:0000256" key="2">
    <source>
        <dbReference type="ARBA" id="ARBA00022475"/>
    </source>
</evidence>
<protein>
    <recommendedName>
        <fullName evidence="11">Cytochrome c domain-containing protein</fullName>
    </recommendedName>
</protein>
<dbReference type="Gene3D" id="1.10.760.10">
    <property type="entry name" value="Cytochrome c-like domain"/>
    <property type="match status" value="1"/>
</dbReference>
<evidence type="ECO:0000256" key="4">
    <source>
        <dbReference type="ARBA" id="ARBA00022692"/>
    </source>
</evidence>
<evidence type="ECO:0000256" key="10">
    <source>
        <dbReference type="SAM" id="Phobius"/>
    </source>
</evidence>
<dbReference type="InterPro" id="IPR005171">
    <property type="entry name" value="Cyt_c_oxidase_su4_prok"/>
</dbReference>